<keyword evidence="4 12" id="KW-0863">Zinc-finger</keyword>
<keyword evidence="10" id="KW-0464">Manganese</keyword>
<organism evidence="15 16">
    <name type="scientific">Paragonimus heterotremus</name>
    <dbReference type="NCBI Taxonomy" id="100268"/>
    <lineage>
        <taxon>Eukaryota</taxon>
        <taxon>Metazoa</taxon>
        <taxon>Spiralia</taxon>
        <taxon>Lophotrochozoa</taxon>
        <taxon>Platyhelminthes</taxon>
        <taxon>Trematoda</taxon>
        <taxon>Digenea</taxon>
        <taxon>Plagiorchiida</taxon>
        <taxon>Troglotremata</taxon>
        <taxon>Troglotrematidae</taxon>
        <taxon>Paragonimus</taxon>
    </lineage>
</organism>
<comment type="caution">
    <text evidence="15">The sequence shown here is derived from an EMBL/GenBank/DDBJ whole genome shotgun (WGS) entry which is preliminary data.</text>
</comment>
<dbReference type="GO" id="GO:0003906">
    <property type="term" value="F:DNA-(apurinic or apyrimidinic site) endonuclease activity"/>
    <property type="evidence" value="ECO:0007669"/>
    <property type="project" value="TreeGrafter"/>
</dbReference>
<accession>A0A8J4T5R0</accession>
<dbReference type="PROSITE" id="PS00726">
    <property type="entry name" value="AP_NUCLEASE_F1_1"/>
    <property type="match status" value="1"/>
</dbReference>
<proteinExistence type="inferred from homology"/>
<dbReference type="InterPro" id="IPR004808">
    <property type="entry name" value="AP_endonuc_1"/>
</dbReference>
<dbReference type="EC" id="3.1.-.-" evidence="13"/>
<evidence type="ECO:0000313" key="15">
    <source>
        <dbReference type="EMBL" id="KAF5399418.1"/>
    </source>
</evidence>
<dbReference type="EMBL" id="LUCH01004069">
    <property type="protein sequence ID" value="KAF5399418.1"/>
    <property type="molecule type" value="Genomic_DNA"/>
</dbReference>
<protein>
    <recommendedName>
        <fullName evidence="13">DNA-(apurinic or apyrimidinic site) endonuclease</fullName>
        <ecNumber evidence="13">3.1.-.-</ecNumber>
    </recommendedName>
</protein>
<evidence type="ECO:0000259" key="14">
    <source>
        <dbReference type="PROSITE" id="PS51999"/>
    </source>
</evidence>
<dbReference type="NCBIfam" id="TIGR00633">
    <property type="entry name" value="xth"/>
    <property type="match status" value="1"/>
</dbReference>
<feature type="binding site" evidence="10">
    <location>
        <position position="329"/>
    </location>
    <ligand>
        <name>Mg(2+)</name>
        <dbReference type="ChEBI" id="CHEBI:18420"/>
        <label>1</label>
    </ligand>
</feature>
<keyword evidence="5" id="KW-0378">Hydrolase</keyword>
<keyword evidence="6" id="KW-0862">Zinc</keyword>
<keyword evidence="13" id="KW-0227">DNA damage</keyword>
<evidence type="ECO:0000256" key="9">
    <source>
        <dbReference type="PIRSR" id="PIRSR604808-1"/>
    </source>
</evidence>
<evidence type="ECO:0000256" key="3">
    <source>
        <dbReference type="ARBA" id="ARBA00022723"/>
    </source>
</evidence>
<dbReference type="Proteomes" id="UP000748531">
    <property type="component" value="Unassembled WGS sequence"/>
</dbReference>
<feature type="site" description="Interaction with DNA substrate" evidence="11">
    <location>
        <position position="330"/>
    </location>
</feature>
<dbReference type="InterPro" id="IPR010666">
    <property type="entry name" value="Znf_GRF"/>
</dbReference>
<evidence type="ECO:0000256" key="6">
    <source>
        <dbReference type="ARBA" id="ARBA00022833"/>
    </source>
</evidence>
<feature type="domain" description="GRF-type" evidence="14">
    <location>
        <begin position="470"/>
        <end position="523"/>
    </location>
</feature>
<feature type="site" description="Transition state stabilizer" evidence="11">
    <location>
        <position position="214"/>
    </location>
</feature>
<evidence type="ECO:0000256" key="1">
    <source>
        <dbReference type="ARBA" id="ARBA00000493"/>
    </source>
</evidence>
<gene>
    <name evidence="15" type="ORF">PHET_07074</name>
</gene>
<feature type="binding site" evidence="10">
    <location>
        <position position="24"/>
    </location>
    <ligand>
        <name>Mg(2+)</name>
        <dbReference type="ChEBI" id="CHEBI:18420"/>
        <label>1</label>
    </ligand>
</feature>
<keyword evidence="15" id="KW-0456">Lyase</keyword>
<dbReference type="Gene3D" id="3.60.10.10">
    <property type="entry name" value="Endonuclease/exonuclease/phosphatase"/>
    <property type="match status" value="1"/>
</dbReference>
<dbReference type="GO" id="GO:0005634">
    <property type="term" value="C:nucleus"/>
    <property type="evidence" value="ECO:0007669"/>
    <property type="project" value="TreeGrafter"/>
</dbReference>
<dbReference type="GO" id="GO:0008270">
    <property type="term" value="F:zinc ion binding"/>
    <property type="evidence" value="ECO:0007669"/>
    <property type="project" value="UniProtKB-KW"/>
</dbReference>
<feature type="binding site" evidence="10">
    <location>
        <position position="212"/>
    </location>
    <ligand>
        <name>Mg(2+)</name>
        <dbReference type="ChEBI" id="CHEBI:18420"/>
        <label>2</label>
    </ligand>
</feature>
<dbReference type="GO" id="GO:0016829">
    <property type="term" value="F:lyase activity"/>
    <property type="evidence" value="ECO:0007669"/>
    <property type="project" value="UniProtKB-KW"/>
</dbReference>
<evidence type="ECO:0000256" key="12">
    <source>
        <dbReference type="PROSITE-ProRule" id="PRU01343"/>
    </source>
</evidence>
<feature type="active site" description="Proton donor/acceptor" evidence="9">
    <location>
        <position position="212"/>
    </location>
</feature>
<keyword evidence="16" id="KW-1185">Reference proteome</keyword>
<feature type="binding site" evidence="10">
    <location>
        <position position="330"/>
    </location>
    <ligand>
        <name>Mg(2+)</name>
        <dbReference type="ChEBI" id="CHEBI:18420"/>
        <label>1</label>
    </ligand>
</feature>
<evidence type="ECO:0000256" key="4">
    <source>
        <dbReference type="ARBA" id="ARBA00022771"/>
    </source>
</evidence>
<feature type="binding site" evidence="10">
    <location>
        <position position="214"/>
    </location>
    <ligand>
        <name>Mg(2+)</name>
        <dbReference type="ChEBI" id="CHEBI:18420"/>
        <label>1</label>
    </ligand>
</feature>
<evidence type="ECO:0000256" key="11">
    <source>
        <dbReference type="PIRSR" id="PIRSR604808-3"/>
    </source>
</evidence>
<keyword evidence="13" id="KW-0234">DNA repair</keyword>
<dbReference type="InterPro" id="IPR005135">
    <property type="entry name" value="Endo/exonuclease/phosphatase"/>
</dbReference>
<dbReference type="GO" id="GO:0003677">
    <property type="term" value="F:DNA binding"/>
    <property type="evidence" value="ECO:0007669"/>
    <property type="project" value="InterPro"/>
</dbReference>
<dbReference type="Pfam" id="PF03372">
    <property type="entry name" value="Exo_endo_phos"/>
    <property type="match status" value="1"/>
</dbReference>
<sequence>MSEAATAESVCCVKSISFRVCSWNVNGLRSLRLPLKSVLDDLDADIVCLQETKTSGDLSRDWACVDGYNSYFNHCRNKSGYSGVAIFCRNPLKPSAVTEGFVETFDYWKENATNGLCNSVSFFTSKLGLSMDEVRSMDAEGRFIVAFFPITSMKCLITNGLLERPIAVISVYLPRVHLDNTNRIPFRTSFERCLDQCIQILLETNYVIISGDLNVYHTSLDHCEPPTSEADQLSISSRRWLDHLLIPAQRDPELLVPANSNQRALFVDVFRQLFPHRTHAFTCWSTRTGARETNYGTRIDYILFDQHLFNLFGADRLNADIEPDILGSDHCPVWSSLPLVISDCSYDLPGKCSQFWPQCQTKQTKLTVFATCTPFSAAPVVPHKRASGHPLDKLVRRGSLKQSKLAVVPVKTSHEVSSILNKPSPSNATAWENSEAVVLDRPADKRDSGKAEAVTAWQRLLTGPKKAPLCRVHNEPCALRIVKQKCTASGSRRGRRFWICARPQGANDNPHARCDTFLWDDQYRP</sequence>
<reference evidence="15" key="1">
    <citation type="submission" date="2019-05" db="EMBL/GenBank/DDBJ databases">
        <title>Annotation for the trematode Paragonimus heterotremus.</title>
        <authorList>
            <person name="Choi Y.-J."/>
        </authorList>
    </citation>
    <scope>NUCLEOTIDE SEQUENCE</scope>
    <source>
        <strain evidence="15">LC</strain>
    </source>
</reference>
<feature type="active site" evidence="9">
    <location>
        <position position="172"/>
    </location>
</feature>
<evidence type="ECO:0000256" key="2">
    <source>
        <dbReference type="ARBA" id="ARBA00007092"/>
    </source>
</evidence>
<dbReference type="PANTHER" id="PTHR22748:SF4">
    <property type="entry name" value="DNA-(APURINIC OR APYRIMIDINIC SITE) ENDONUCLEASE 2"/>
    <property type="match status" value="1"/>
</dbReference>
<comment type="catalytic activity">
    <reaction evidence="1">
        <text>Exonucleolytic cleavage in the 3'- to 5'-direction to yield nucleoside 5'-phosphates.</text>
        <dbReference type="EC" id="3.1.11.2"/>
    </reaction>
</comment>
<feature type="binding site" evidence="10">
    <location>
        <position position="51"/>
    </location>
    <ligand>
        <name>Mg(2+)</name>
        <dbReference type="ChEBI" id="CHEBI:18420"/>
        <label>1</label>
    </ligand>
</feature>
<dbReference type="PROSITE" id="PS51435">
    <property type="entry name" value="AP_NUCLEASE_F1_4"/>
    <property type="match status" value="1"/>
</dbReference>
<evidence type="ECO:0000256" key="8">
    <source>
        <dbReference type="ARBA" id="ARBA00023242"/>
    </source>
</evidence>
<dbReference type="OrthoDB" id="391817at2759"/>
<feature type="site" description="Important for catalytic activity" evidence="11">
    <location>
        <position position="300"/>
    </location>
</feature>
<name>A0A8J4T5R0_9TREM</name>
<dbReference type="GO" id="GO:0008081">
    <property type="term" value="F:phosphoric diester hydrolase activity"/>
    <property type="evidence" value="ECO:0007669"/>
    <property type="project" value="TreeGrafter"/>
</dbReference>
<dbReference type="InterPro" id="IPR020847">
    <property type="entry name" value="AP_endonuclease_F1_BS"/>
</dbReference>
<keyword evidence="8" id="KW-0539">Nucleus</keyword>
<comment type="similarity">
    <text evidence="2 13">Belongs to the DNA repair enzymes AP/ExoA family.</text>
</comment>
<keyword evidence="7 10" id="KW-0460">Magnesium</keyword>
<dbReference type="AlphaFoldDB" id="A0A8J4T5R0"/>
<evidence type="ECO:0000313" key="16">
    <source>
        <dbReference type="Proteomes" id="UP000748531"/>
    </source>
</evidence>
<evidence type="ECO:0000256" key="5">
    <source>
        <dbReference type="ARBA" id="ARBA00022801"/>
    </source>
</evidence>
<dbReference type="InterPro" id="IPR036691">
    <property type="entry name" value="Endo/exonu/phosph_ase_sf"/>
</dbReference>
<dbReference type="PROSITE" id="PS51999">
    <property type="entry name" value="ZF_GRF"/>
    <property type="match status" value="1"/>
</dbReference>
<evidence type="ECO:0000256" key="10">
    <source>
        <dbReference type="PIRSR" id="PIRSR604808-2"/>
    </source>
</evidence>
<evidence type="ECO:0000256" key="13">
    <source>
        <dbReference type="RuleBase" id="RU362131"/>
    </source>
</evidence>
<evidence type="ECO:0000256" key="7">
    <source>
        <dbReference type="ARBA" id="ARBA00022842"/>
    </source>
</evidence>
<dbReference type="GO" id="GO:0006284">
    <property type="term" value="P:base-excision repair"/>
    <property type="evidence" value="ECO:0007669"/>
    <property type="project" value="TreeGrafter"/>
</dbReference>
<feature type="active site" description="Proton acceptor" evidence="9">
    <location>
        <position position="330"/>
    </location>
</feature>
<dbReference type="SUPFAM" id="SSF56219">
    <property type="entry name" value="DNase I-like"/>
    <property type="match status" value="1"/>
</dbReference>
<dbReference type="PANTHER" id="PTHR22748">
    <property type="entry name" value="AP ENDONUCLEASE"/>
    <property type="match status" value="1"/>
</dbReference>
<dbReference type="GO" id="GO:0008311">
    <property type="term" value="F:double-stranded DNA 3'-5' DNA exonuclease activity"/>
    <property type="evidence" value="ECO:0007669"/>
    <property type="project" value="UniProtKB-EC"/>
</dbReference>
<keyword evidence="3 10" id="KW-0479">Metal-binding</keyword>
<comment type="cofactor">
    <cofactor evidence="10 13">
        <name>Mg(2+)</name>
        <dbReference type="ChEBI" id="CHEBI:18420"/>
    </cofactor>
    <cofactor evidence="10 13">
        <name>Mn(2+)</name>
        <dbReference type="ChEBI" id="CHEBI:29035"/>
    </cofactor>
    <text evidence="10 13">Probably binds two magnesium or manganese ions per subunit.</text>
</comment>